<feature type="transmembrane region" description="Helical" evidence="14">
    <location>
        <begin position="210"/>
        <end position="225"/>
    </location>
</feature>
<feature type="transmembrane region" description="Helical" evidence="14">
    <location>
        <begin position="304"/>
        <end position="327"/>
    </location>
</feature>
<evidence type="ECO:0000313" key="17">
    <source>
        <dbReference type="Proteomes" id="UP000299794"/>
    </source>
</evidence>
<gene>
    <name evidence="16" type="ORF">PA905_41850</name>
</gene>
<protein>
    <recommendedName>
        <fullName evidence="3">histidine kinase</fullName>
        <ecNumber evidence="3">2.7.13.3</ecNumber>
    </recommendedName>
</protein>
<dbReference type="Proteomes" id="UP000299794">
    <property type="component" value="Unassembled WGS sequence"/>
</dbReference>
<evidence type="ECO:0000256" key="13">
    <source>
        <dbReference type="SAM" id="Coils"/>
    </source>
</evidence>
<feature type="transmembrane region" description="Helical" evidence="14">
    <location>
        <begin position="181"/>
        <end position="203"/>
    </location>
</feature>
<evidence type="ECO:0000259" key="15">
    <source>
        <dbReference type="PROSITE" id="PS50109"/>
    </source>
</evidence>
<dbReference type="FunFam" id="1.10.287.130:FF:000004">
    <property type="entry name" value="Ethylene receptor 1"/>
    <property type="match status" value="1"/>
</dbReference>
<keyword evidence="13" id="KW-0175">Coiled coil</keyword>
<feature type="transmembrane region" description="Helical" evidence="14">
    <location>
        <begin position="339"/>
        <end position="365"/>
    </location>
</feature>
<dbReference type="RefSeq" id="WP_026785341.1">
    <property type="nucleotide sequence ID" value="NZ_BJCD01000065.1"/>
</dbReference>
<evidence type="ECO:0000256" key="12">
    <source>
        <dbReference type="ARBA" id="ARBA00023136"/>
    </source>
</evidence>
<comment type="subcellular location">
    <subcellularLocation>
        <location evidence="2">Membrane</location>
    </subcellularLocation>
</comment>
<evidence type="ECO:0000256" key="6">
    <source>
        <dbReference type="ARBA" id="ARBA00022692"/>
    </source>
</evidence>
<dbReference type="GO" id="GO:0000155">
    <property type="term" value="F:phosphorelay sensor kinase activity"/>
    <property type="evidence" value="ECO:0007669"/>
    <property type="project" value="InterPro"/>
</dbReference>
<accession>A0A4P5ZZY7</accession>
<evidence type="ECO:0000256" key="14">
    <source>
        <dbReference type="SAM" id="Phobius"/>
    </source>
</evidence>
<evidence type="ECO:0000256" key="4">
    <source>
        <dbReference type="ARBA" id="ARBA00022553"/>
    </source>
</evidence>
<sequence>MFLLVTISHAYTQTNQEIESVNPVVLIDKITKYPLGLNLEIFEDKTRELTIEDVVNQKFIPSQQKVPNLGLKNSAIWVRFRVKNEAIKIKNWLLIFSDTRIGTVDFYLPKPDRNKFNFIKTGRDFPFHTREFNHRYFIVNLHFDHQNEQIIYLRLTSQLGFTIPLNIYSLEIFWQQDQGNILFLGISYGIILVMIVYNLFLFISLRDRSYLYYILFITGYLFFQLSREGIGHQYLWSNFPNYPEISVLMALFTLIGWIKFTQSFLQTQKYIPKIDKFFFFTSIFLIVFDLSVILIRFISFFKNYQYSFIITFNSLFISIMILIIAIIRWKQKYKPAKYFLLAMLAPILCTTIHGLSVFSLIPYNFYTEKSLALGFTLSVVLFSIALADRINLIKEERVQAQAEALKNAELNQQLIKEQNIILEQKVNQRTTELAIAKEKAEVANKAKSSFIANMSHELRSPLNAIIGFSQLILRTKNLPSEQYENAGIIQRSGDYLLTLINNVLDFSKIEAQKTTLNQKDFDLYQLLDDLEDMLHLRAFNAGLELIFVRGENLPRYIKEPD</sequence>
<evidence type="ECO:0000256" key="1">
    <source>
        <dbReference type="ARBA" id="ARBA00000085"/>
    </source>
</evidence>
<dbReference type="PANTHER" id="PTHR45339">
    <property type="entry name" value="HYBRID SIGNAL TRANSDUCTION HISTIDINE KINASE J"/>
    <property type="match status" value="1"/>
</dbReference>
<dbReference type="Gene3D" id="1.10.287.130">
    <property type="match status" value="1"/>
</dbReference>
<dbReference type="InterPro" id="IPR005467">
    <property type="entry name" value="His_kinase_dom"/>
</dbReference>
<keyword evidence="9" id="KW-0067">ATP-binding</keyword>
<keyword evidence="6 14" id="KW-0812">Transmembrane</keyword>
<dbReference type="AlphaFoldDB" id="A0A4P5ZZY7"/>
<dbReference type="EC" id="2.7.13.3" evidence="3"/>
<comment type="caution">
    <text evidence="16">The sequence shown here is derived from an EMBL/GenBank/DDBJ whole genome shotgun (WGS) entry which is preliminary data.</text>
</comment>
<keyword evidence="10 14" id="KW-1133">Transmembrane helix</keyword>
<evidence type="ECO:0000256" key="7">
    <source>
        <dbReference type="ARBA" id="ARBA00022741"/>
    </source>
</evidence>
<organism evidence="16 17">
    <name type="scientific">Planktothrix agardhii CCAP 1459/11A</name>
    <dbReference type="NCBI Taxonomy" id="282420"/>
    <lineage>
        <taxon>Bacteria</taxon>
        <taxon>Bacillati</taxon>
        <taxon>Cyanobacteriota</taxon>
        <taxon>Cyanophyceae</taxon>
        <taxon>Oscillatoriophycideae</taxon>
        <taxon>Oscillatoriales</taxon>
        <taxon>Microcoleaceae</taxon>
        <taxon>Planktothrix</taxon>
    </lineage>
</organism>
<feature type="transmembrane region" description="Helical" evidence="14">
    <location>
        <begin position="371"/>
        <end position="387"/>
    </location>
</feature>
<evidence type="ECO:0000256" key="5">
    <source>
        <dbReference type="ARBA" id="ARBA00022679"/>
    </source>
</evidence>
<dbReference type="Gene3D" id="2.60.40.2380">
    <property type="match status" value="1"/>
</dbReference>
<dbReference type="Pfam" id="PF07696">
    <property type="entry name" value="7TMR-DISMED2"/>
    <property type="match status" value="1"/>
</dbReference>
<dbReference type="Pfam" id="PF00512">
    <property type="entry name" value="HisKA"/>
    <property type="match status" value="1"/>
</dbReference>
<keyword evidence="8 16" id="KW-0418">Kinase</keyword>
<dbReference type="GO" id="GO:0016020">
    <property type="term" value="C:membrane"/>
    <property type="evidence" value="ECO:0007669"/>
    <property type="project" value="UniProtKB-SubCell"/>
</dbReference>
<dbReference type="InterPro" id="IPR003661">
    <property type="entry name" value="HisK_dim/P_dom"/>
</dbReference>
<evidence type="ECO:0000256" key="10">
    <source>
        <dbReference type="ARBA" id="ARBA00022989"/>
    </source>
</evidence>
<feature type="transmembrane region" description="Helical" evidence="14">
    <location>
        <begin position="245"/>
        <end position="265"/>
    </location>
</feature>
<feature type="coiled-coil region" evidence="13">
    <location>
        <begin position="393"/>
        <end position="425"/>
    </location>
</feature>
<evidence type="ECO:0000313" key="16">
    <source>
        <dbReference type="EMBL" id="GDZ95755.1"/>
    </source>
</evidence>
<evidence type="ECO:0000256" key="11">
    <source>
        <dbReference type="ARBA" id="ARBA00023012"/>
    </source>
</evidence>
<comment type="catalytic activity">
    <reaction evidence="1">
        <text>ATP + protein L-histidine = ADP + protein N-phospho-L-histidine.</text>
        <dbReference type="EC" id="2.7.13.3"/>
    </reaction>
</comment>
<keyword evidence="12 14" id="KW-0472">Membrane</keyword>
<keyword evidence="11" id="KW-0902">Two-component regulatory system</keyword>
<dbReference type="CDD" id="cd00082">
    <property type="entry name" value="HisKA"/>
    <property type="match status" value="1"/>
</dbReference>
<keyword evidence="5" id="KW-0808">Transferase</keyword>
<dbReference type="PROSITE" id="PS50109">
    <property type="entry name" value="HIS_KIN"/>
    <property type="match status" value="1"/>
</dbReference>
<dbReference type="GO" id="GO:0005524">
    <property type="term" value="F:ATP binding"/>
    <property type="evidence" value="ECO:0007669"/>
    <property type="project" value="UniProtKB-KW"/>
</dbReference>
<dbReference type="InterPro" id="IPR036097">
    <property type="entry name" value="HisK_dim/P_sf"/>
</dbReference>
<dbReference type="InterPro" id="IPR011622">
    <property type="entry name" value="7TMR_DISM_rcpt_extracell_dom2"/>
</dbReference>
<name>A0A4P5ZZY7_PLAAG</name>
<dbReference type="SUPFAM" id="SSF47384">
    <property type="entry name" value="Homodimeric domain of signal transducing histidine kinase"/>
    <property type="match status" value="1"/>
</dbReference>
<evidence type="ECO:0000256" key="2">
    <source>
        <dbReference type="ARBA" id="ARBA00004370"/>
    </source>
</evidence>
<dbReference type="SMART" id="SM00388">
    <property type="entry name" value="HisKA"/>
    <property type="match status" value="1"/>
</dbReference>
<keyword evidence="7" id="KW-0547">Nucleotide-binding</keyword>
<proteinExistence type="predicted"/>
<dbReference type="PANTHER" id="PTHR45339:SF1">
    <property type="entry name" value="HYBRID SIGNAL TRANSDUCTION HISTIDINE KINASE J"/>
    <property type="match status" value="1"/>
</dbReference>
<evidence type="ECO:0000256" key="8">
    <source>
        <dbReference type="ARBA" id="ARBA00022777"/>
    </source>
</evidence>
<feature type="transmembrane region" description="Helical" evidence="14">
    <location>
        <begin position="277"/>
        <end position="298"/>
    </location>
</feature>
<reference evidence="17" key="1">
    <citation type="submission" date="2019-02" db="EMBL/GenBank/DDBJ databases">
        <title>Draft genome sequence of Planktothrix agardhii NIES-905.</title>
        <authorList>
            <person name="Yamaguchi H."/>
            <person name="Suzuki S."/>
            <person name="Kawachi M."/>
        </authorList>
    </citation>
    <scope>NUCLEOTIDE SEQUENCE [LARGE SCALE GENOMIC DNA]</scope>
    <source>
        <strain evidence="17">CCAP 1459/11A</strain>
    </source>
</reference>
<dbReference type="Pfam" id="PF07695">
    <property type="entry name" value="7TMR-DISM_7TM"/>
    <property type="match status" value="1"/>
</dbReference>
<dbReference type="EMBL" id="BJCD01000065">
    <property type="protein sequence ID" value="GDZ95755.1"/>
    <property type="molecule type" value="Genomic_DNA"/>
</dbReference>
<keyword evidence="4" id="KW-0597">Phosphoprotein</keyword>
<feature type="domain" description="Histidine kinase" evidence="15">
    <location>
        <begin position="453"/>
        <end position="545"/>
    </location>
</feature>
<dbReference type="InterPro" id="IPR011623">
    <property type="entry name" value="7TMR_DISM_rcpt_extracell_dom1"/>
</dbReference>
<evidence type="ECO:0000256" key="9">
    <source>
        <dbReference type="ARBA" id="ARBA00022840"/>
    </source>
</evidence>
<evidence type="ECO:0000256" key="3">
    <source>
        <dbReference type="ARBA" id="ARBA00012438"/>
    </source>
</evidence>